<dbReference type="EMBL" id="JAFIMR010000003">
    <property type="protein sequence ID" value="KAI1880075.1"/>
    <property type="molecule type" value="Genomic_DNA"/>
</dbReference>
<name>A0A9P9WVL9_9PEZI</name>
<dbReference type="GO" id="GO:0016020">
    <property type="term" value="C:membrane"/>
    <property type="evidence" value="ECO:0007669"/>
    <property type="project" value="UniProtKB-SubCell"/>
</dbReference>
<proteinExistence type="predicted"/>
<keyword evidence="3 6" id="KW-1133">Transmembrane helix</keyword>
<feature type="region of interest" description="Disordered" evidence="5">
    <location>
        <begin position="131"/>
        <end position="189"/>
    </location>
</feature>
<feature type="transmembrane region" description="Helical" evidence="6">
    <location>
        <begin position="194"/>
        <end position="221"/>
    </location>
</feature>
<dbReference type="InterPro" id="IPR051694">
    <property type="entry name" value="Immunoregulatory_rcpt-like"/>
</dbReference>
<feature type="region of interest" description="Disordered" evidence="5">
    <location>
        <begin position="232"/>
        <end position="270"/>
    </location>
</feature>
<evidence type="ECO:0000256" key="6">
    <source>
        <dbReference type="SAM" id="Phobius"/>
    </source>
</evidence>
<evidence type="ECO:0000313" key="7">
    <source>
        <dbReference type="EMBL" id="KAI1880075.1"/>
    </source>
</evidence>
<comment type="subcellular location">
    <subcellularLocation>
        <location evidence="1">Membrane</location>
        <topology evidence="1">Single-pass membrane protein</topology>
    </subcellularLocation>
</comment>
<evidence type="ECO:0000256" key="4">
    <source>
        <dbReference type="ARBA" id="ARBA00023136"/>
    </source>
</evidence>
<organism evidence="7 8">
    <name type="scientific">Neoarthrinium moseri</name>
    <dbReference type="NCBI Taxonomy" id="1658444"/>
    <lineage>
        <taxon>Eukaryota</taxon>
        <taxon>Fungi</taxon>
        <taxon>Dikarya</taxon>
        <taxon>Ascomycota</taxon>
        <taxon>Pezizomycotina</taxon>
        <taxon>Sordariomycetes</taxon>
        <taxon>Xylariomycetidae</taxon>
        <taxon>Amphisphaeriales</taxon>
        <taxon>Apiosporaceae</taxon>
        <taxon>Neoarthrinium</taxon>
    </lineage>
</organism>
<keyword evidence="8" id="KW-1185">Reference proteome</keyword>
<evidence type="ECO:0000256" key="5">
    <source>
        <dbReference type="SAM" id="MobiDB-lite"/>
    </source>
</evidence>
<dbReference type="GO" id="GO:0071944">
    <property type="term" value="C:cell periphery"/>
    <property type="evidence" value="ECO:0007669"/>
    <property type="project" value="UniProtKB-ARBA"/>
</dbReference>
<accession>A0A9P9WVL9</accession>
<evidence type="ECO:0000313" key="8">
    <source>
        <dbReference type="Proteomes" id="UP000829685"/>
    </source>
</evidence>
<dbReference type="OrthoDB" id="10606876at2759"/>
<sequence length="299" mass="31691">MCSHAAALPSDPLITPPPTLELHWRQEGVGPNFIGYTSWSGNYYPQSCVSGSTLSRSSSWAACRPTTASTFIIATDCESSSILLAPNTQFPCGSNLCYTIYVYSDLNTGSAPATVYACDTVSRKVTLYEETTGGAESSSSTQATASSTASSTTSNRIPSATPRSTSISSTTTSSSSVIPTDSVTDPNPTSSRNLAWIAGPVVGGIAGAIIIGLGIWIVILLRRRQQSAQGHTYAQELSGPPPMTQYTTYQSPGPSPVWTGPQHVSQQMVPTQDASRELYANYLPNELHGEHKTGVRVDR</sequence>
<keyword evidence="2 6" id="KW-0812">Transmembrane</keyword>
<dbReference type="AlphaFoldDB" id="A0A9P9WVL9"/>
<protein>
    <submittedName>
        <fullName evidence="7">Uncharacterized protein</fullName>
    </submittedName>
</protein>
<evidence type="ECO:0000256" key="3">
    <source>
        <dbReference type="ARBA" id="ARBA00022989"/>
    </source>
</evidence>
<keyword evidence="4 6" id="KW-0472">Membrane</keyword>
<feature type="compositionally biased region" description="Low complexity" evidence="5">
    <location>
        <begin position="161"/>
        <end position="185"/>
    </location>
</feature>
<feature type="compositionally biased region" description="Low complexity" evidence="5">
    <location>
        <begin position="131"/>
        <end position="154"/>
    </location>
</feature>
<reference evidence="7" key="1">
    <citation type="submission" date="2021-03" db="EMBL/GenBank/DDBJ databases">
        <title>Revisited historic fungal species revealed as producer of novel bioactive compounds through whole genome sequencing and comparative genomics.</title>
        <authorList>
            <person name="Vignolle G.A."/>
            <person name="Hochenegger N."/>
            <person name="Mach R.L."/>
            <person name="Mach-Aigner A.R."/>
            <person name="Javad Rahimi M."/>
            <person name="Salim K.A."/>
            <person name="Chan C.M."/>
            <person name="Lim L.B.L."/>
            <person name="Cai F."/>
            <person name="Druzhinina I.S."/>
            <person name="U'Ren J.M."/>
            <person name="Derntl C."/>
        </authorList>
    </citation>
    <scope>NUCLEOTIDE SEQUENCE</scope>
    <source>
        <strain evidence="7">TUCIM 5799</strain>
    </source>
</reference>
<gene>
    <name evidence="7" type="ORF">JX265_001696</name>
</gene>
<evidence type="ECO:0000256" key="2">
    <source>
        <dbReference type="ARBA" id="ARBA00022692"/>
    </source>
</evidence>
<dbReference type="PANTHER" id="PTHR15549">
    <property type="entry name" value="PAIRED IMMUNOGLOBULIN-LIKE TYPE 2 RECEPTOR"/>
    <property type="match status" value="1"/>
</dbReference>
<evidence type="ECO:0000256" key="1">
    <source>
        <dbReference type="ARBA" id="ARBA00004167"/>
    </source>
</evidence>
<dbReference type="Proteomes" id="UP000829685">
    <property type="component" value="Unassembled WGS sequence"/>
</dbReference>
<comment type="caution">
    <text evidence="7">The sequence shown here is derived from an EMBL/GenBank/DDBJ whole genome shotgun (WGS) entry which is preliminary data.</text>
</comment>